<dbReference type="Proteomes" id="UP000659904">
    <property type="component" value="Unassembled WGS sequence"/>
</dbReference>
<dbReference type="InterPro" id="IPR004360">
    <property type="entry name" value="Glyas_Fos-R_dOase_dom"/>
</dbReference>
<dbReference type="RefSeq" id="WP_120314986.1">
    <property type="nucleotide sequence ID" value="NZ_BONH01000007.1"/>
</dbReference>
<sequence length="149" mass="15728">MIDQGITIGHTGLNVTDLDRSIDFYRDALGVEIVGRSDADGRRYAFLGSGGLPMITLWQQSAAPFAADRAGLHHLAFQVADVAALAVIEARLRALGAAIRDDSGVTGEPAAAGQFFCFDPDGIRLEFHAIERPSRPAPATGDGPACGFF</sequence>
<dbReference type="GO" id="GO:0016829">
    <property type="term" value="F:lyase activity"/>
    <property type="evidence" value="ECO:0007669"/>
    <property type="project" value="UniProtKB-KW"/>
</dbReference>
<protein>
    <submittedName>
        <fullName evidence="2">Lactoylglutathione lyase</fullName>
    </submittedName>
</protein>
<organism evidence="2 3">
    <name type="scientific">Catellatospora citrea</name>
    <dbReference type="NCBI Taxonomy" id="53366"/>
    <lineage>
        <taxon>Bacteria</taxon>
        <taxon>Bacillati</taxon>
        <taxon>Actinomycetota</taxon>
        <taxon>Actinomycetes</taxon>
        <taxon>Micromonosporales</taxon>
        <taxon>Micromonosporaceae</taxon>
        <taxon>Catellatospora</taxon>
    </lineage>
</organism>
<dbReference type="EMBL" id="BONH01000007">
    <property type="protein sequence ID" value="GIF97131.1"/>
    <property type="molecule type" value="Genomic_DNA"/>
</dbReference>
<dbReference type="InterPro" id="IPR050383">
    <property type="entry name" value="GlyoxalaseI/FosfomycinResist"/>
</dbReference>
<keyword evidence="2" id="KW-0456">Lyase</keyword>
<evidence type="ECO:0000313" key="3">
    <source>
        <dbReference type="Proteomes" id="UP000659904"/>
    </source>
</evidence>
<gene>
    <name evidence="2" type="ORF">Cci01nite_22250</name>
</gene>
<dbReference type="InterPro" id="IPR037523">
    <property type="entry name" value="VOC_core"/>
</dbReference>
<dbReference type="InterPro" id="IPR029068">
    <property type="entry name" value="Glyas_Bleomycin-R_OHBP_Dase"/>
</dbReference>
<keyword evidence="3" id="KW-1185">Reference proteome</keyword>
<dbReference type="Gene3D" id="3.10.180.10">
    <property type="entry name" value="2,3-Dihydroxybiphenyl 1,2-Dioxygenase, domain 1"/>
    <property type="match status" value="1"/>
</dbReference>
<name>A0A8J3K5L8_9ACTN</name>
<dbReference type="PANTHER" id="PTHR21366:SF14">
    <property type="entry name" value="GLYOXALASE DOMAIN-CONTAINING PROTEIN 5"/>
    <property type="match status" value="1"/>
</dbReference>
<reference evidence="2 3" key="1">
    <citation type="submission" date="2021-01" db="EMBL/GenBank/DDBJ databases">
        <title>Whole genome shotgun sequence of Catellatospora citrea NBRC 14495.</title>
        <authorList>
            <person name="Komaki H."/>
            <person name="Tamura T."/>
        </authorList>
    </citation>
    <scope>NUCLEOTIDE SEQUENCE [LARGE SCALE GENOMIC DNA]</scope>
    <source>
        <strain evidence="2 3">NBRC 14495</strain>
    </source>
</reference>
<dbReference type="Pfam" id="PF00903">
    <property type="entry name" value="Glyoxalase"/>
    <property type="match status" value="1"/>
</dbReference>
<dbReference type="PROSITE" id="PS51819">
    <property type="entry name" value="VOC"/>
    <property type="match status" value="1"/>
</dbReference>
<dbReference type="AlphaFoldDB" id="A0A8J3K5L8"/>
<proteinExistence type="predicted"/>
<accession>A0A8J3K5L8</accession>
<dbReference type="CDD" id="cd06587">
    <property type="entry name" value="VOC"/>
    <property type="match status" value="1"/>
</dbReference>
<dbReference type="PANTHER" id="PTHR21366">
    <property type="entry name" value="GLYOXALASE FAMILY PROTEIN"/>
    <property type="match status" value="1"/>
</dbReference>
<evidence type="ECO:0000313" key="2">
    <source>
        <dbReference type="EMBL" id="GIF97131.1"/>
    </source>
</evidence>
<dbReference type="SUPFAM" id="SSF54593">
    <property type="entry name" value="Glyoxalase/Bleomycin resistance protein/Dihydroxybiphenyl dioxygenase"/>
    <property type="match status" value="1"/>
</dbReference>
<comment type="caution">
    <text evidence="2">The sequence shown here is derived from an EMBL/GenBank/DDBJ whole genome shotgun (WGS) entry which is preliminary data.</text>
</comment>
<evidence type="ECO:0000259" key="1">
    <source>
        <dbReference type="PROSITE" id="PS51819"/>
    </source>
</evidence>
<feature type="domain" description="VOC" evidence="1">
    <location>
        <begin position="7"/>
        <end position="130"/>
    </location>
</feature>